<reference evidence="1 3" key="2">
    <citation type="submission" date="2007-08" db="EMBL/GenBank/DDBJ databases">
        <authorList>
            <person name="Fulton L."/>
            <person name="Clifton S."/>
            <person name="Fulton B."/>
            <person name="Xu J."/>
            <person name="Minx P."/>
            <person name="Pepin K.H."/>
            <person name="Johnson M."/>
            <person name="Thiruvilangam P."/>
            <person name="Bhonagiri V."/>
            <person name="Nash W.E."/>
            <person name="Wang C."/>
            <person name="Mardis E.R."/>
            <person name="Wilson R.K."/>
        </authorList>
    </citation>
    <scope>NUCLEOTIDE SEQUENCE [LARGE SCALE GENOMIC DNA]</scope>
    <source>
        <strain evidence="1 3">DSM 753</strain>
    </source>
</reference>
<dbReference type="InterPro" id="IPR000150">
    <property type="entry name" value="Cof"/>
</dbReference>
<dbReference type="SUPFAM" id="SSF56784">
    <property type="entry name" value="HAD-like"/>
    <property type="match status" value="1"/>
</dbReference>
<evidence type="ECO:0000313" key="2">
    <source>
        <dbReference type="EMBL" id="PEQ24881.1"/>
    </source>
</evidence>
<reference evidence="2 4" key="3">
    <citation type="submission" date="2017-07" db="EMBL/GenBank/DDBJ databases">
        <title>Prevalence of linear plasmids in Cutibacterium (Propionibacterium) acnes isolates obtained from prostatic tissue.</title>
        <authorList>
            <person name="Davidsson S."/>
            <person name="Carlsson J."/>
            <person name="Molling P."/>
            <person name="Andren O."/>
            <person name="Andersson S.-O."/>
            <person name="Brzuszkiewicz E."/>
            <person name="Poehlein A."/>
            <person name="Al-Zeer M."/>
            <person name="Brinkmann V."/>
            <person name="Scavenius C."/>
            <person name="Nazipi S."/>
            <person name="Soderquist B."/>
            <person name="Bruggemann H."/>
        </authorList>
    </citation>
    <scope>NUCLEOTIDE SEQUENCE [LARGE SCALE GENOMIC DNA]</scope>
    <source>
        <strain evidence="2 4">DSM 753</strain>
    </source>
</reference>
<dbReference type="Proteomes" id="UP000220611">
    <property type="component" value="Unassembled WGS sequence"/>
</dbReference>
<dbReference type="OrthoDB" id="9781413at2"/>
<keyword evidence="1" id="KW-0378">Hydrolase</keyword>
<evidence type="ECO:0000313" key="1">
    <source>
        <dbReference type="EMBL" id="EDO63111.1"/>
    </source>
</evidence>
<dbReference type="Pfam" id="PF08282">
    <property type="entry name" value="Hydrolase_3"/>
    <property type="match status" value="1"/>
</dbReference>
<dbReference type="EMBL" id="ABCB02000006">
    <property type="protein sequence ID" value="EDO63111.1"/>
    <property type="molecule type" value="Genomic_DNA"/>
</dbReference>
<sequence length="272" mass="29886">MQYRLLALDLDGTLVTSHGGITEAAKQAVWSYIDAGGVVALASGRPTRGLWPAQDLRLAQKGGYLLSYNGGKIVNCKTGAAIYEKDIPQDLVPVIIRMIRDAGMEAISYQDQYVLLEHVDRLWFDREASVCRMEYKEVPDLAAYVTFPVVKLMACGAPEQILALEKQAQEAIGSRVDVFRSEDFYLEFVAKGIDKAATLEVLLKHLGLTRDSLAAFGDSYNDIPMIKYAGFGVAMANSIPEVLQAADAVTKSNDEDGVAHAIYRYLLDRPDC</sequence>
<dbReference type="CDD" id="cd07516">
    <property type="entry name" value="HAD_Pase"/>
    <property type="match status" value="1"/>
</dbReference>
<dbReference type="InterPro" id="IPR006379">
    <property type="entry name" value="HAD-SF_hydro_IIB"/>
</dbReference>
<dbReference type="GO" id="GO:0000287">
    <property type="term" value="F:magnesium ion binding"/>
    <property type="evidence" value="ECO:0007669"/>
    <property type="project" value="TreeGrafter"/>
</dbReference>
<dbReference type="Gene3D" id="3.40.50.1000">
    <property type="entry name" value="HAD superfamily/HAD-like"/>
    <property type="match status" value="1"/>
</dbReference>
<dbReference type="GO" id="GO:0016791">
    <property type="term" value="F:phosphatase activity"/>
    <property type="evidence" value="ECO:0007669"/>
    <property type="project" value="UniProtKB-ARBA"/>
</dbReference>
<dbReference type="AlphaFoldDB" id="A7VNH3"/>
<evidence type="ECO:0000313" key="3">
    <source>
        <dbReference type="Proteomes" id="UP000003490"/>
    </source>
</evidence>
<reference evidence="1 3" key="1">
    <citation type="submission" date="2007-08" db="EMBL/GenBank/DDBJ databases">
        <title>Draft genome sequence of Clostridium leptum (DSM 753).</title>
        <authorList>
            <person name="Sudarsanam P."/>
            <person name="Ley R."/>
            <person name="Guruge J."/>
            <person name="Turnbaugh P.J."/>
            <person name="Mahowald M."/>
            <person name="Liep D."/>
            <person name="Gordon J."/>
        </authorList>
    </citation>
    <scope>NUCLEOTIDE SEQUENCE [LARGE SCALE GENOMIC DNA]</scope>
    <source>
        <strain evidence="1 3">DSM 753</strain>
    </source>
</reference>
<evidence type="ECO:0000313" key="4">
    <source>
        <dbReference type="Proteomes" id="UP000220611"/>
    </source>
</evidence>
<dbReference type="SFLD" id="SFLDG01144">
    <property type="entry name" value="C2.B.4:_PGP_Like"/>
    <property type="match status" value="1"/>
</dbReference>
<dbReference type="InterPro" id="IPR036412">
    <property type="entry name" value="HAD-like_sf"/>
</dbReference>
<dbReference type="Gene3D" id="3.30.1240.10">
    <property type="match status" value="1"/>
</dbReference>
<dbReference type="HOGENOM" id="CLU_044146_0_1_9"/>
<dbReference type="SFLD" id="SFLDS00003">
    <property type="entry name" value="Haloacid_Dehalogenase"/>
    <property type="match status" value="1"/>
</dbReference>
<dbReference type="InterPro" id="IPR023214">
    <property type="entry name" value="HAD_sf"/>
</dbReference>
<keyword evidence="4" id="KW-1185">Reference proteome</keyword>
<dbReference type="PANTHER" id="PTHR10000">
    <property type="entry name" value="PHOSPHOSERINE PHOSPHATASE"/>
    <property type="match status" value="1"/>
</dbReference>
<dbReference type="Proteomes" id="UP000003490">
    <property type="component" value="Unassembled WGS sequence"/>
</dbReference>
<dbReference type="NCBIfam" id="TIGR00099">
    <property type="entry name" value="Cof-subfamily"/>
    <property type="match status" value="1"/>
</dbReference>
<dbReference type="NCBIfam" id="TIGR01484">
    <property type="entry name" value="HAD-SF-IIB"/>
    <property type="match status" value="1"/>
</dbReference>
<accession>A7VNH3</accession>
<dbReference type="PROSITE" id="PS01228">
    <property type="entry name" value="COF_1"/>
    <property type="match status" value="1"/>
</dbReference>
<dbReference type="SFLD" id="SFLDG01140">
    <property type="entry name" value="C2.B:_Phosphomannomutase_and_P"/>
    <property type="match status" value="1"/>
</dbReference>
<comment type="caution">
    <text evidence="1">The sequence shown here is derived from an EMBL/GenBank/DDBJ whole genome shotgun (WGS) entry which is preliminary data.</text>
</comment>
<proteinExistence type="predicted"/>
<gene>
    <name evidence="2" type="ORF">CH238_05400</name>
    <name evidence="1" type="ORF">CLOLEP_00098</name>
</gene>
<name>A7VNH3_9FIRM</name>
<organism evidence="1 3">
    <name type="scientific">[Clostridium] leptum DSM 753</name>
    <dbReference type="NCBI Taxonomy" id="428125"/>
    <lineage>
        <taxon>Bacteria</taxon>
        <taxon>Bacillati</taxon>
        <taxon>Bacillota</taxon>
        <taxon>Clostridia</taxon>
        <taxon>Eubacteriales</taxon>
        <taxon>Oscillospiraceae</taxon>
        <taxon>Oscillospiraceae incertae sedis</taxon>
    </lineage>
</organism>
<protein>
    <submittedName>
        <fullName evidence="1">Cof-like hydrolase</fullName>
    </submittedName>
    <submittedName>
        <fullName evidence="2">Cof-type HAD-IIB family hydrolase</fullName>
    </submittedName>
</protein>
<dbReference type="GO" id="GO:0005829">
    <property type="term" value="C:cytosol"/>
    <property type="evidence" value="ECO:0007669"/>
    <property type="project" value="TreeGrafter"/>
</dbReference>
<dbReference type="eggNOG" id="COG0561">
    <property type="taxonomic scope" value="Bacteria"/>
</dbReference>
<dbReference type="PROSITE" id="PS01229">
    <property type="entry name" value="COF_2"/>
    <property type="match status" value="1"/>
</dbReference>
<dbReference type="PANTHER" id="PTHR10000:SF8">
    <property type="entry name" value="HAD SUPERFAMILY HYDROLASE-LIKE, TYPE 3"/>
    <property type="match status" value="1"/>
</dbReference>
<dbReference type="EMBL" id="NOXF01000003">
    <property type="protein sequence ID" value="PEQ24881.1"/>
    <property type="molecule type" value="Genomic_DNA"/>
</dbReference>